<gene>
    <name evidence="2" type="ORF">K443DRAFT_672970</name>
</gene>
<keyword evidence="1" id="KW-0812">Transmembrane</keyword>
<evidence type="ECO:0000313" key="3">
    <source>
        <dbReference type="Proteomes" id="UP000054477"/>
    </source>
</evidence>
<dbReference type="AlphaFoldDB" id="A0A0C9XT09"/>
<proteinExistence type="predicted"/>
<dbReference type="Proteomes" id="UP000054477">
    <property type="component" value="Unassembled WGS sequence"/>
</dbReference>
<reference evidence="3" key="2">
    <citation type="submission" date="2015-01" db="EMBL/GenBank/DDBJ databases">
        <title>Evolutionary Origins and Diversification of the Mycorrhizal Mutualists.</title>
        <authorList>
            <consortium name="DOE Joint Genome Institute"/>
            <consortium name="Mycorrhizal Genomics Consortium"/>
            <person name="Kohler A."/>
            <person name="Kuo A."/>
            <person name="Nagy L.G."/>
            <person name="Floudas D."/>
            <person name="Copeland A."/>
            <person name="Barry K.W."/>
            <person name="Cichocki N."/>
            <person name="Veneault-Fourrey C."/>
            <person name="LaButti K."/>
            <person name="Lindquist E.A."/>
            <person name="Lipzen A."/>
            <person name="Lundell T."/>
            <person name="Morin E."/>
            <person name="Murat C."/>
            <person name="Riley R."/>
            <person name="Ohm R."/>
            <person name="Sun H."/>
            <person name="Tunlid A."/>
            <person name="Henrissat B."/>
            <person name="Grigoriev I.V."/>
            <person name="Hibbett D.S."/>
            <person name="Martin F."/>
        </authorList>
    </citation>
    <scope>NUCLEOTIDE SEQUENCE [LARGE SCALE GENOMIC DNA]</scope>
    <source>
        <strain evidence="3">LaAM-08-1</strain>
    </source>
</reference>
<accession>A0A0C9XT09</accession>
<dbReference type="OrthoDB" id="10382162at2759"/>
<keyword evidence="1" id="KW-0472">Membrane</keyword>
<feature type="transmembrane region" description="Helical" evidence="1">
    <location>
        <begin position="32"/>
        <end position="50"/>
    </location>
</feature>
<keyword evidence="3" id="KW-1185">Reference proteome</keyword>
<dbReference type="HOGENOM" id="CLU_1396540_0_0_1"/>
<dbReference type="EMBL" id="KN838544">
    <property type="protein sequence ID" value="KIK08086.1"/>
    <property type="molecule type" value="Genomic_DNA"/>
</dbReference>
<sequence length="195" mass="21847">MIIPNPFPRTPHSPHRRCNPGISFGTWCAVDFALWTLILSAVALLGWRIFGTPRRTLKLSGLFRRKTPRARKNPRLANLASLPFPQAADGSFDEDDLEKSEGALVSDSLDPYHVVSKTFDASLIAQANSFEHTSVPEPIFKREEFDEKVPIAAPVVFSPKLSDGSLWVFPRETKEETSPPALLPHASLRQHRRIL</sequence>
<evidence type="ECO:0000313" key="2">
    <source>
        <dbReference type="EMBL" id="KIK08086.1"/>
    </source>
</evidence>
<evidence type="ECO:0000256" key="1">
    <source>
        <dbReference type="SAM" id="Phobius"/>
    </source>
</evidence>
<protein>
    <submittedName>
        <fullName evidence="2">Unplaced genomic scaffold K443scaffold_9, whole genome shotgun sequence</fullName>
    </submittedName>
</protein>
<reference evidence="2 3" key="1">
    <citation type="submission" date="2014-04" db="EMBL/GenBank/DDBJ databases">
        <authorList>
            <consortium name="DOE Joint Genome Institute"/>
            <person name="Kuo A."/>
            <person name="Kohler A."/>
            <person name="Nagy L.G."/>
            <person name="Floudas D."/>
            <person name="Copeland A."/>
            <person name="Barry K.W."/>
            <person name="Cichocki N."/>
            <person name="Veneault-Fourrey C."/>
            <person name="LaButti K."/>
            <person name="Lindquist E.A."/>
            <person name="Lipzen A."/>
            <person name="Lundell T."/>
            <person name="Morin E."/>
            <person name="Murat C."/>
            <person name="Sun H."/>
            <person name="Tunlid A."/>
            <person name="Henrissat B."/>
            <person name="Grigoriev I.V."/>
            <person name="Hibbett D.S."/>
            <person name="Martin F."/>
            <person name="Nordberg H.P."/>
            <person name="Cantor M.N."/>
            <person name="Hua S.X."/>
        </authorList>
    </citation>
    <scope>NUCLEOTIDE SEQUENCE [LARGE SCALE GENOMIC DNA]</scope>
    <source>
        <strain evidence="2 3">LaAM-08-1</strain>
    </source>
</reference>
<organism evidence="2 3">
    <name type="scientific">Laccaria amethystina LaAM-08-1</name>
    <dbReference type="NCBI Taxonomy" id="1095629"/>
    <lineage>
        <taxon>Eukaryota</taxon>
        <taxon>Fungi</taxon>
        <taxon>Dikarya</taxon>
        <taxon>Basidiomycota</taxon>
        <taxon>Agaricomycotina</taxon>
        <taxon>Agaricomycetes</taxon>
        <taxon>Agaricomycetidae</taxon>
        <taxon>Agaricales</taxon>
        <taxon>Agaricineae</taxon>
        <taxon>Hydnangiaceae</taxon>
        <taxon>Laccaria</taxon>
    </lineage>
</organism>
<keyword evidence="1" id="KW-1133">Transmembrane helix</keyword>
<name>A0A0C9XT09_9AGAR</name>